<evidence type="ECO:0000256" key="1">
    <source>
        <dbReference type="ARBA" id="ARBA00022763"/>
    </source>
</evidence>
<feature type="compositionally biased region" description="Gly residues" evidence="2">
    <location>
        <begin position="144"/>
        <end position="164"/>
    </location>
</feature>
<comment type="caution">
    <text evidence="4">The sequence shown here is derived from an EMBL/GenBank/DDBJ whole genome shotgun (WGS) entry which is preliminary data.</text>
</comment>
<dbReference type="Gene3D" id="1.10.10.10">
    <property type="entry name" value="Winged helix-like DNA-binding domain superfamily/Winged helix DNA-binding domain"/>
    <property type="match status" value="1"/>
</dbReference>
<dbReference type="Proteomes" id="UP000608024">
    <property type="component" value="Unassembled WGS sequence"/>
</dbReference>
<dbReference type="AlphaFoldDB" id="A0A919DUN5"/>
<evidence type="ECO:0000313" key="5">
    <source>
        <dbReference type="Proteomes" id="UP000608024"/>
    </source>
</evidence>
<feature type="compositionally biased region" description="Gly residues" evidence="2">
    <location>
        <begin position="183"/>
        <end position="194"/>
    </location>
</feature>
<dbReference type="InterPro" id="IPR036217">
    <property type="entry name" value="MethylDNA_cys_MeTrfase_DNAb"/>
</dbReference>
<dbReference type="PANTHER" id="PTHR42942">
    <property type="entry name" value="6-O-METHYLGUANINE DNA METHYLTRANSFERASE"/>
    <property type="match status" value="1"/>
</dbReference>
<dbReference type="PANTHER" id="PTHR42942:SF1">
    <property type="entry name" value="ALKYLTRANSFERASE-LIKE PROTEIN 1"/>
    <property type="match status" value="1"/>
</dbReference>
<reference evidence="4" key="2">
    <citation type="submission" date="2020-09" db="EMBL/GenBank/DDBJ databases">
        <authorList>
            <person name="Sun Q."/>
            <person name="Ohkuma M."/>
        </authorList>
    </citation>
    <scope>NUCLEOTIDE SEQUENCE</scope>
    <source>
        <strain evidence="4">JCM 4784</strain>
    </source>
</reference>
<dbReference type="GO" id="GO:0003824">
    <property type="term" value="F:catalytic activity"/>
    <property type="evidence" value="ECO:0007669"/>
    <property type="project" value="InterPro"/>
</dbReference>
<protein>
    <recommendedName>
        <fullName evidence="3">Methylated-DNA-[protein]-cysteine S-methyltransferase DNA binding domain-containing protein</fullName>
    </recommendedName>
</protein>
<evidence type="ECO:0000256" key="2">
    <source>
        <dbReference type="SAM" id="MobiDB-lite"/>
    </source>
</evidence>
<organism evidence="4 5">
    <name type="scientific">Streptomyces longispororuber</name>
    <dbReference type="NCBI Taxonomy" id="68230"/>
    <lineage>
        <taxon>Bacteria</taxon>
        <taxon>Bacillati</taxon>
        <taxon>Actinomycetota</taxon>
        <taxon>Actinomycetes</taxon>
        <taxon>Kitasatosporales</taxon>
        <taxon>Streptomycetaceae</taxon>
        <taxon>Streptomyces</taxon>
    </lineage>
</organism>
<dbReference type="GO" id="GO:0006281">
    <property type="term" value="P:DNA repair"/>
    <property type="evidence" value="ECO:0007669"/>
    <property type="project" value="InterPro"/>
</dbReference>
<dbReference type="SUPFAM" id="SSF46767">
    <property type="entry name" value="Methylated DNA-protein cysteine methyltransferase, C-terminal domain"/>
    <property type="match status" value="1"/>
</dbReference>
<evidence type="ECO:0000259" key="3">
    <source>
        <dbReference type="Pfam" id="PF01035"/>
    </source>
</evidence>
<evidence type="ECO:0000313" key="4">
    <source>
        <dbReference type="EMBL" id="GHE79468.1"/>
    </source>
</evidence>
<dbReference type="InterPro" id="IPR036388">
    <property type="entry name" value="WH-like_DNA-bd_sf"/>
</dbReference>
<dbReference type="InterPro" id="IPR014048">
    <property type="entry name" value="MethylDNA_cys_MeTrfase_DNA-bd"/>
</dbReference>
<proteinExistence type="predicted"/>
<feature type="region of interest" description="Disordered" evidence="2">
    <location>
        <begin position="138"/>
        <end position="229"/>
    </location>
</feature>
<gene>
    <name evidence="4" type="ORF">GCM10018785_54500</name>
</gene>
<dbReference type="EMBL" id="BNBT01000107">
    <property type="protein sequence ID" value="GHE79468.1"/>
    <property type="molecule type" value="Genomic_DNA"/>
</dbReference>
<keyword evidence="5" id="KW-1185">Reference proteome</keyword>
<dbReference type="Pfam" id="PF01035">
    <property type="entry name" value="DNA_binding_1"/>
    <property type="match status" value="1"/>
</dbReference>
<dbReference type="CDD" id="cd06445">
    <property type="entry name" value="ATase"/>
    <property type="match status" value="1"/>
</dbReference>
<sequence length="229" mass="23983">MCHFGRFCTPSRTLRRHPVTVSVPCGKMDRMSEESRAVPELPEYAERVLDLAEAIPPGRVMTYGDVAEWLEEGGPRQVGRVMSLYGGGVPWWRVVRADGVLLPGHELRALEAYRAEGTPLREAGRTTEGHVPRLDMRRARWDGGPVGSQGGPVGSQGGPVGSQGGEAAPRGEAVAPDSEVVASGGGAVAAGGRAGGRDGREAVPAGRADGPDRATGDLGGRPRTPEAHI</sequence>
<dbReference type="InterPro" id="IPR052520">
    <property type="entry name" value="ATL_DNA_repair"/>
</dbReference>
<name>A0A919DUN5_9ACTN</name>
<reference evidence="4" key="1">
    <citation type="journal article" date="2014" name="Int. J. Syst. Evol. Microbiol.">
        <title>Complete genome sequence of Corynebacterium casei LMG S-19264T (=DSM 44701T), isolated from a smear-ripened cheese.</title>
        <authorList>
            <consortium name="US DOE Joint Genome Institute (JGI-PGF)"/>
            <person name="Walter F."/>
            <person name="Albersmeier A."/>
            <person name="Kalinowski J."/>
            <person name="Ruckert C."/>
        </authorList>
    </citation>
    <scope>NUCLEOTIDE SEQUENCE</scope>
    <source>
        <strain evidence="4">JCM 4784</strain>
    </source>
</reference>
<keyword evidence="1" id="KW-0227">DNA damage</keyword>
<feature type="domain" description="Methylated-DNA-[protein]-cysteine S-methyltransferase DNA binding" evidence="3">
    <location>
        <begin position="44"/>
        <end position="102"/>
    </location>
</feature>
<accession>A0A919DUN5</accession>